<feature type="region of interest" description="Disordered" evidence="1">
    <location>
        <begin position="43"/>
        <end position="162"/>
    </location>
</feature>
<organism evidence="2 3">
    <name type="scientific">Emergomyces pasteurianus Ep9510</name>
    <dbReference type="NCBI Taxonomy" id="1447872"/>
    <lineage>
        <taxon>Eukaryota</taxon>
        <taxon>Fungi</taxon>
        <taxon>Dikarya</taxon>
        <taxon>Ascomycota</taxon>
        <taxon>Pezizomycotina</taxon>
        <taxon>Eurotiomycetes</taxon>
        <taxon>Eurotiomycetidae</taxon>
        <taxon>Onygenales</taxon>
        <taxon>Ajellomycetaceae</taxon>
        <taxon>Emergomyces</taxon>
    </lineage>
</organism>
<accession>A0A1J9P7C4</accession>
<dbReference type="EMBL" id="LGRN01000391">
    <property type="protein sequence ID" value="OJD12537.1"/>
    <property type="molecule type" value="Genomic_DNA"/>
</dbReference>
<keyword evidence="3" id="KW-1185">Reference proteome</keyword>
<dbReference type="AlphaFoldDB" id="A0A1J9P7C4"/>
<protein>
    <submittedName>
        <fullName evidence="2">Uncharacterized protein</fullName>
    </submittedName>
</protein>
<evidence type="ECO:0000313" key="3">
    <source>
        <dbReference type="Proteomes" id="UP000182235"/>
    </source>
</evidence>
<feature type="region of interest" description="Disordered" evidence="1">
    <location>
        <begin position="190"/>
        <end position="241"/>
    </location>
</feature>
<comment type="caution">
    <text evidence="2">The sequence shown here is derived from an EMBL/GenBank/DDBJ whole genome shotgun (WGS) entry which is preliminary data.</text>
</comment>
<dbReference type="STRING" id="1447872.A0A1J9P7C4"/>
<evidence type="ECO:0000313" key="2">
    <source>
        <dbReference type="EMBL" id="OJD12537.1"/>
    </source>
</evidence>
<reference evidence="2 3" key="1">
    <citation type="submission" date="2015-07" db="EMBL/GenBank/DDBJ databases">
        <title>Emmonsia species relationships and genome sequence.</title>
        <authorList>
            <consortium name="The Broad Institute Genomics Platform"/>
            <person name="Cuomo C.A."/>
            <person name="Munoz J.F."/>
            <person name="Imamovic A."/>
            <person name="Priest M.E."/>
            <person name="Young S."/>
            <person name="Clay O.K."/>
            <person name="McEwen J.G."/>
        </authorList>
    </citation>
    <scope>NUCLEOTIDE SEQUENCE [LARGE SCALE GENOMIC DNA]</scope>
    <source>
        <strain evidence="2 3">UAMH 9510</strain>
    </source>
</reference>
<name>A0A1J9P7C4_9EURO</name>
<sequence length="241" mass="27126">MRPKDASKNAPFNSNNSHDLATYLRMAPIFRNLFFLPTASSKATGRMTSLGSPTHTDMVSESDRHHHHRRRRTSHYKEREEHKLRQGKSDRTHSTEEAPEKPARESHRTQRDSQAPKQTRSRKDGSSTVSIPVDSSSCTARSAMASGGKARESIRSVPPKRSAMQRAVAESWMRYNQPLISLPLRLGEQSDWQHARKAPKSSAPKDKSGKHSYPEKQAKRSRASKNTVVDIHTSPAVAERT</sequence>
<feature type="compositionally biased region" description="Basic and acidic residues" evidence="1">
    <location>
        <begin position="75"/>
        <end position="111"/>
    </location>
</feature>
<gene>
    <name evidence="2" type="ORF">AJ78_06882</name>
</gene>
<dbReference type="VEuPathDB" id="FungiDB:AJ78_06882"/>
<dbReference type="Proteomes" id="UP000182235">
    <property type="component" value="Unassembled WGS sequence"/>
</dbReference>
<feature type="compositionally biased region" description="Basic and acidic residues" evidence="1">
    <location>
        <begin position="203"/>
        <end position="218"/>
    </location>
</feature>
<feature type="compositionally biased region" description="Polar residues" evidence="1">
    <location>
        <begin position="43"/>
        <end position="59"/>
    </location>
</feature>
<dbReference type="OrthoDB" id="10254945at2759"/>
<feature type="compositionally biased region" description="Basic residues" evidence="1">
    <location>
        <begin position="65"/>
        <end position="74"/>
    </location>
</feature>
<feature type="compositionally biased region" description="Low complexity" evidence="1">
    <location>
        <begin position="126"/>
        <end position="137"/>
    </location>
</feature>
<proteinExistence type="predicted"/>
<evidence type="ECO:0000256" key="1">
    <source>
        <dbReference type="SAM" id="MobiDB-lite"/>
    </source>
</evidence>